<protein>
    <recommendedName>
        <fullName evidence="3">F-box domain-containing protein</fullName>
    </recommendedName>
</protein>
<sequence>MSVYCETCSEWHDVHPAPHQVGPKYLVLTLPNEIVGEIFLQFLPDYPKCPPLVGTESPAVLAQICRPWREIALATPALWRAMRLSFEEEDDHPSPPLEHQVEVSEVWLRRSHPCPLSIQVGEFPLDLELDPFVQTIAPYHARFEHLDLHFFRDYLHTIDGPMPLLQSLRLSFDPESDAADDEALEDAPLLRIVTLNYVAAALTLPWSQFTSLKVDDICAHESIRILGQSSTLVHFDLRLLDCDNDEFDENHPNLADTTLPCLESLIVAPVRGRDPVIGYLNTLLVPALRRLEVAESILGENPIESLGSFIAKSGCILAELLVTTGERKPNLVPHDDYRDAFPSISIDRIHK</sequence>
<dbReference type="AlphaFoldDB" id="A0AAD6XB40"/>
<reference evidence="1" key="1">
    <citation type="submission" date="2023-03" db="EMBL/GenBank/DDBJ databases">
        <title>Massive genome expansion in bonnet fungi (Mycena s.s.) driven by repeated elements and novel gene families across ecological guilds.</title>
        <authorList>
            <consortium name="Lawrence Berkeley National Laboratory"/>
            <person name="Harder C.B."/>
            <person name="Miyauchi S."/>
            <person name="Viragh M."/>
            <person name="Kuo A."/>
            <person name="Thoen E."/>
            <person name="Andreopoulos B."/>
            <person name="Lu D."/>
            <person name="Skrede I."/>
            <person name="Drula E."/>
            <person name="Henrissat B."/>
            <person name="Morin E."/>
            <person name="Kohler A."/>
            <person name="Barry K."/>
            <person name="LaButti K."/>
            <person name="Morin E."/>
            <person name="Salamov A."/>
            <person name="Lipzen A."/>
            <person name="Mereny Z."/>
            <person name="Hegedus B."/>
            <person name="Baldrian P."/>
            <person name="Stursova M."/>
            <person name="Weitz H."/>
            <person name="Taylor A."/>
            <person name="Grigoriev I.V."/>
            <person name="Nagy L.G."/>
            <person name="Martin F."/>
            <person name="Kauserud H."/>
        </authorList>
    </citation>
    <scope>NUCLEOTIDE SEQUENCE</scope>
    <source>
        <strain evidence="1">CBHHK200</strain>
    </source>
</reference>
<keyword evidence="2" id="KW-1185">Reference proteome</keyword>
<proteinExistence type="predicted"/>
<dbReference type="Proteomes" id="UP001218188">
    <property type="component" value="Unassembled WGS sequence"/>
</dbReference>
<gene>
    <name evidence="1" type="ORF">C8F04DRAFT_1074494</name>
</gene>
<organism evidence="1 2">
    <name type="scientific">Mycena alexandri</name>
    <dbReference type="NCBI Taxonomy" id="1745969"/>
    <lineage>
        <taxon>Eukaryota</taxon>
        <taxon>Fungi</taxon>
        <taxon>Dikarya</taxon>
        <taxon>Basidiomycota</taxon>
        <taxon>Agaricomycotina</taxon>
        <taxon>Agaricomycetes</taxon>
        <taxon>Agaricomycetidae</taxon>
        <taxon>Agaricales</taxon>
        <taxon>Marasmiineae</taxon>
        <taxon>Mycenaceae</taxon>
        <taxon>Mycena</taxon>
    </lineage>
</organism>
<evidence type="ECO:0000313" key="1">
    <source>
        <dbReference type="EMBL" id="KAJ7043357.1"/>
    </source>
</evidence>
<dbReference type="EMBL" id="JARJCM010000010">
    <property type="protein sequence ID" value="KAJ7043357.1"/>
    <property type="molecule type" value="Genomic_DNA"/>
</dbReference>
<comment type="caution">
    <text evidence="1">The sequence shown here is derived from an EMBL/GenBank/DDBJ whole genome shotgun (WGS) entry which is preliminary data.</text>
</comment>
<name>A0AAD6XB40_9AGAR</name>
<evidence type="ECO:0008006" key="3">
    <source>
        <dbReference type="Google" id="ProtNLM"/>
    </source>
</evidence>
<accession>A0AAD6XB40</accession>
<evidence type="ECO:0000313" key="2">
    <source>
        <dbReference type="Proteomes" id="UP001218188"/>
    </source>
</evidence>